<dbReference type="Proteomes" id="UP000095751">
    <property type="component" value="Unassembled WGS sequence"/>
</dbReference>
<proteinExistence type="predicted"/>
<protein>
    <submittedName>
        <fullName evidence="2">Uncharacterized protein</fullName>
    </submittedName>
</protein>
<accession>A0A1E7FC39</accession>
<dbReference type="Gene3D" id="3.40.390.10">
    <property type="entry name" value="Collagenase (Catalytic Domain)"/>
    <property type="match status" value="1"/>
</dbReference>
<reference evidence="2 3" key="1">
    <citation type="submission" date="2016-09" db="EMBL/GenBank/DDBJ databases">
        <title>Extensive genetic diversity and differential bi-allelic expression allows diatom success in the polar Southern Ocean.</title>
        <authorList>
            <consortium name="DOE Joint Genome Institute"/>
            <person name="Mock T."/>
            <person name="Otillar R.P."/>
            <person name="Strauss J."/>
            <person name="Dupont C."/>
            <person name="Frickenhaus S."/>
            <person name="Maumus F."/>
            <person name="Mcmullan M."/>
            <person name="Sanges R."/>
            <person name="Schmutz J."/>
            <person name="Toseland A."/>
            <person name="Valas R."/>
            <person name="Veluchamy A."/>
            <person name="Ward B.J."/>
            <person name="Allen A."/>
            <person name="Barry K."/>
            <person name="Falciatore A."/>
            <person name="Ferrante M."/>
            <person name="Fortunato A.E."/>
            <person name="Gloeckner G."/>
            <person name="Gruber A."/>
            <person name="Hipkin R."/>
            <person name="Janech M."/>
            <person name="Kroth P."/>
            <person name="Leese F."/>
            <person name="Lindquist E."/>
            <person name="Lyon B.R."/>
            <person name="Martin J."/>
            <person name="Mayer C."/>
            <person name="Parker M."/>
            <person name="Quesneville H."/>
            <person name="Raymond J."/>
            <person name="Uhlig C."/>
            <person name="Valentin K.U."/>
            <person name="Worden A.Z."/>
            <person name="Armbrust E.V."/>
            <person name="Bowler C."/>
            <person name="Green B."/>
            <person name="Moulton V."/>
            <person name="Van Oosterhout C."/>
            <person name="Grigoriev I."/>
        </authorList>
    </citation>
    <scope>NUCLEOTIDE SEQUENCE [LARGE SCALE GENOMIC DNA]</scope>
    <source>
        <strain evidence="2 3">CCMP1102</strain>
    </source>
</reference>
<dbReference type="InParanoid" id="A0A1E7FC39"/>
<evidence type="ECO:0000313" key="3">
    <source>
        <dbReference type="Proteomes" id="UP000095751"/>
    </source>
</evidence>
<feature type="region of interest" description="Disordered" evidence="1">
    <location>
        <begin position="187"/>
        <end position="231"/>
    </location>
</feature>
<dbReference type="AlphaFoldDB" id="A0A1E7FC39"/>
<feature type="compositionally biased region" description="Low complexity" evidence="1">
    <location>
        <begin position="202"/>
        <end position="231"/>
    </location>
</feature>
<name>A0A1E7FC39_9STRA</name>
<sequence length="263" mass="29897">MSSDPGYFAKGLEQRHYELCQSIVEQINNRYWIKQAGMQFNLIDVKERYCTLGPTIENEIQHFITHQLKRGTDGKMMYKKERRHKFCNVLLSSFLDNSSCSNNNKNNKNNNNSKNDLLETTSNIYDIWFIDMVGQQSQGQCIDRTSRTIIMGERSTKGYNEPTKRPHDCIAKTAAHELGHALSLNHPQKGMKFDDGRNQILSSASSSSSSSKSKYNNKDNSNSNKNLMSGGSDIKGGGGSYLEQWQCSIAREAAQTFLNKHRY</sequence>
<evidence type="ECO:0000256" key="1">
    <source>
        <dbReference type="SAM" id="MobiDB-lite"/>
    </source>
</evidence>
<dbReference type="EMBL" id="KV784359">
    <property type="protein sequence ID" value="OEU15704.1"/>
    <property type="molecule type" value="Genomic_DNA"/>
</dbReference>
<dbReference type="KEGG" id="fcy:FRACYDRAFT_240397"/>
<evidence type="ECO:0000313" key="2">
    <source>
        <dbReference type="EMBL" id="OEU15704.1"/>
    </source>
</evidence>
<organism evidence="2 3">
    <name type="scientific">Fragilariopsis cylindrus CCMP1102</name>
    <dbReference type="NCBI Taxonomy" id="635003"/>
    <lineage>
        <taxon>Eukaryota</taxon>
        <taxon>Sar</taxon>
        <taxon>Stramenopiles</taxon>
        <taxon>Ochrophyta</taxon>
        <taxon>Bacillariophyta</taxon>
        <taxon>Bacillariophyceae</taxon>
        <taxon>Bacillariophycidae</taxon>
        <taxon>Bacillariales</taxon>
        <taxon>Bacillariaceae</taxon>
        <taxon>Fragilariopsis</taxon>
    </lineage>
</organism>
<dbReference type="InterPro" id="IPR024079">
    <property type="entry name" value="MetalloPept_cat_dom_sf"/>
</dbReference>
<keyword evidence="3" id="KW-1185">Reference proteome</keyword>
<gene>
    <name evidence="2" type="ORF">FRACYDRAFT_240397</name>
</gene>
<dbReference type="OrthoDB" id="5951731at2759"/>
<dbReference type="GO" id="GO:0008237">
    <property type="term" value="F:metallopeptidase activity"/>
    <property type="evidence" value="ECO:0007669"/>
    <property type="project" value="InterPro"/>
</dbReference>
<dbReference type="SUPFAM" id="SSF55486">
    <property type="entry name" value="Metalloproteases ('zincins'), catalytic domain"/>
    <property type="match status" value="1"/>
</dbReference>